<dbReference type="CDD" id="cd04511">
    <property type="entry name" value="NUDIX_Hydrolase"/>
    <property type="match status" value="1"/>
</dbReference>
<dbReference type="InterPro" id="IPR020084">
    <property type="entry name" value="NUDIX_hydrolase_CS"/>
</dbReference>
<dbReference type="PROSITE" id="PS51462">
    <property type="entry name" value="NUDIX"/>
    <property type="match status" value="1"/>
</dbReference>
<evidence type="ECO:0000259" key="2">
    <source>
        <dbReference type="PROSITE" id="PS51462"/>
    </source>
</evidence>
<keyword evidence="1" id="KW-0378">Hydrolase</keyword>
<sequence>MKFCSACGEKVRFVIPKGDNRQRHVCQSCQTIHYENPKIVTGCIAQWQNKILLCKRAIEPRSGLWTLPAGFMENHETNLQGAARETVEEANAKVDNMKLFCVFSIPHISQVYTMYLGDLVAGQASAGEESLDVGLFTEGEIPWQDMAFYVVRETLKLYYRDKKQGNFKTHYGDIIKQDDDTYNVNYF</sequence>
<dbReference type="Pfam" id="PF00293">
    <property type="entry name" value="NUDIX"/>
    <property type="match status" value="1"/>
</dbReference>
<dbReference type="Pfam" id="PF14803">
    <property type="entry name" value="Zn_ribbon_Nudix"/>
    <property type="match status" value="1"/>
</dbReference>
<dbReference type="Gene3D" id="3.90.79.10">
    <property type="entry name" value="Nucleoside Triphosphate Pyrophosphohydrolase"/>
    <property type="match status" value="1"/>
</dbReference>
<dbReference type="InterPro" id="IPR000086">
    <property type="entry name" value="NUDIX_hydrolase_dom"/>
</dbReference>
<dbReference type="InterPro" id="IPR015797">
    <property type="entry name" value="NUDIX_hydrolase-like_dom_sf"/>
</dbReference>
<dbReference type="Gene3D" id="2.20.70.10">
    <property type="match status" value="1"/>
</dbReference>
<name>A0A3B0X2N4_9ZZZZ</name>
<evidence type="ECO:0000313" key="3">
    <source>
        <dbReference type="EMBL" id="VAW50876.1"/>
    </source>
</evidence>
<dbReference type="PROSITE" id="PS00893">
    <property type="entry name" value="NUDIX_BOX"/>
    <property type="match status" value="1"/>
</dbReference>
<proteinExistence type="predicted"/>
<dbReference type="GO" id="GO:0016787">
    <property type="term" value="F:hydrolase activity"/>
    <property type="evidence" value="ECO:0007669"/>
    <property type="project" value="UniProtKB-KW"/>
</dbReference>
<dbReference type="EMBL" id="UOFD01000020">
    <property type="protein sequence ID" value="VAW50876.1"/>
    <property type="molecule type" value="Genomic_DNA"/>
</dbReference>
<feature type="domain" description="Nudix hydrolase" evidence="2">
    <location>
        <begin position="36"/>
        <end position="159"/>
    </location>
</feature>
<organism evidence="3">
    <name type="scientific">hydrothermal vent metagenome</name>
    <dbReference type="NCBI Taxonomy" id="652676"/>
    <lineage>
        <taxon>unclassified sequences</taxon>
        <taxon>metagenomes</taxon>
        <taxon>ecological metagenomes</taxon>
    </lineage>
</organism>
<accession>A0A3B0X2N4</accession>
<reference evidence="3" key="1">
    <citation type="submission" date="2018-06" db="EMBL/GenBank/DDBJ databases">
        <authorList>
            <person name="Zhirakovskaya E."/>
        </authorList>
    </citation>
    <scope>NUCLEOTIDE SEQUENCE</scope>
</reference>
<gene>
    <name evidence="3" type="ORF">MNBD_GAMMA06-1789</name>
</gene>
<protein>
    <submittedName>
        <fullName evidence="3">MutT/nudix family protein</fullName>
    </submittedName>
</protein>
<dbReference type="PANTHER" id="PTHR43222:SF2">
    <property type="entry name" value="NUDIX HYDROLASE 23, CHLOROPLASTIC"/>
    <property type="match status" value="1"/>
</dbReference>
<dbReference type="PANTHER" id="PTHR43222">
    <property type="entry name" value="NUDIX HYDROLASE 23"/>
    <property type="match status" value="1"/>
</dbReference>
<dbReference type="SUPFAM" id="SSF55811">
    <property type="entry name" value="Nudix"/>
    <property type="match status" value="1"/>
</dbReference>
<evidence type="ECO:0000256" key="1">
    <source>
        <dbReference type="ARBA" id="ARBA00022801"/>
    </source>
</evidence>
<dbReference type="InterPro" id="IPR029401">
    <property type="entry name" value="Nudix_N"/>
</dbReference>
<dbReference type="AlphaFoldDB" id="A0A3B0X2N4"/>